<sequence>NQPQDTTVAATWLSLKAVVRGVLIRAGATLKRKLAETSSARLRDLKLAEDLQKSSPADVTRREVNKIRADLETHQLQRVERALRKLK</sequence>
<evidence type="ECO:0000313" key="1">
    <source>
        <dbReference type="EMBL" id="CAH2297018.1"/>
    </source>
</evidence>
<protein>
    <submittedName>
        <fullName evidence="1">Uncharacterized protein</fullName>
    </submittedName>
</protein>
<dbReference type="AlphaFoldDB" id="A0AAD1SBY8"/>
<feature type="non-terminal residue" evidence="1">
    <location>
        <position position="87"/>
    </location>
</feature>
<name>A0AAD1SBY8_PELCU</name>
<reference evidence="1" key="1">
    <citation type="submission" date="2022-03" db="EMBL/GenBank/DDBJ databases">
        <authorList>
            <person name="Alioto T."/>
            <person name="Alioto T."/>
            <person name="Gomez Garrido J."/>
        </authorList>
    </citation>
    <scope>NUCLEOTIDE SEQUENCE</scope>
</reference>
<feature type="non-terminal residue" evidence="1">
    <location>
        <position position="1"/>
    </location>
</feature>
<proteinExistence type="predicted"/>
<dbReference type="Proteomes" id="UP001295444">
    <property type="component" value="Chromosome 05"/>
</dbReference>
<organism evidence="1 2">
    <name type="scientific">Pelobates cultripes</name>
    <name type="common">Western spadefoot toad</name>
    <dbReference type="NCBI Taxonomy" id="61616"/>
    <lineage>
        <taxon>Eukaryota</taxon>
        <taxon>Metazoa</taxon>
        <taxon>Chordata</taxon>
        <taxon>Craniata</taxon>
        <taxon>Vertebrata</taxon>
        <taxon>Euteleostomi</taxon>
        <taxon>Amphibia</taxon>
        <taxon>Batrachia</taxon>
        <taxon>Anura</taxon>
        <taxon>Pelobatoidea</taxon>
        <taxon>Pelobatidae</taxon>
        <taxon>Pelobates</taxon>
    </lineage>
</organism>
<keyword evidence="2" id="KW-1185">Reference proteome</keyword>
<evidence type="ECO:0000313" key="2">
    <source>
        <dbReference type="Proteomes" id="UP001295444"/>
    </source>
</evidence>
<accession>A0AAD1SBY8</accession>
<dbReference type="EMBL" id="OW240916">
    <property type="protein sequence ID" value="CAH2297018.1"/>
    <property type="molecule type" value="Genomic_DNA"/>
</dbReference>
<gene>
    <name evidence="1" type="ORF">PECUL_23A008546</name>
</gene>